<dbReference type="InterPro" id="IPR050250">
    <property type="entry name" value="Macrolide_Exporter_MacB"/>
</dbReference>
<dbReference type="GO" id="GO:0022857">
    <property type="term" value="F:transmembrane transporter activity"/>
    <property type="evidence" value="ECO:0007669"/>
    <property type="project" value="TreeGrafter"/>
</dbReference>
<feature type="transmembrane region" description="Helical" evidence="7">
    <location>
        <begin position="378"/>
        <end position="400"/>
    </location>
</feature>
<dbReference type="Pfam" id="PF12704">
    <property type="entry name" value="MacB_PCD"/>
    <property type="match status" value="1"/>
</dbReference>
<proteinExistence type="inferred from homology"/>
<evidence type="ECO:0000256" key="7">
    <source>
        <dbReference type="SAM" id="Phobius"/>
    </source>
</evidence>
<dbReference type="PANTHER" id="PTHR30572">
    <property type="entry name" value="MEMBRANE COMPONENT OF TRANSPORTER-RELATED"/>
    <property type="match status" value="1"/>
</dbReference>
<sequence length="417" mass="44763">MKLFYSFKTAAGGLGRNKSRSVLTLLGIVIGIASIITVMSVGEGAKNLILGQIQGLGSKTIAVIPGRQPRGPTDIAALLLDSLKEKDLNSLRKRENVPYAADVMPVVFGPIRLAYEGETYQTTMLGGGSTDTNDILGKVFDVYPEKGRFFSVEEVNSKASVATIGDKIRRELFGFTDPLGKILKVNGLNFRVVGVLAPKGQVSFFNFDDTLLVPYTTAQQYILGRKHFDRIIVVAKSDETVETTVGDIAVTLRINHGITDPSKDDFFIQTQADLADRLGTVTSILTILLTSVAGISLLVGGIGIMNIMLVSVTERTREIGLRKAIGATNRNILTQFLLEAVMLTIGGGVIGIILGLSLSFSASFILGQYLGVDWGFTIPLNAIIIGLGLSAFVGIVFGTYPARQASLKSPIEALRYE</sequence>
<evidence type="ECO:0000256" key="5">
    <source>
        <dbReference type="ARBA" id="ARBA00023136"/>
    </source>
</evidence>
<gene>
    <name evidence="10" type="ORF">A3G49_06070</name>
</gene>
<feature type="domain" description="MacB-like periplasmic core" evidence="9">
    <location>
        <begin position="21"/>
        <end position="248"/>
    </location>
</feature>
<reference evidence="10 11" key="1">
    <citation type="journal article" date="2016" name="Nat. Commun.">
        <title>Thousands of microbial genomes shed light on interconnected biogeochemical processes in an aquifer system.</title>
        <authorList>
            <person name="Anantharaman K."/>
            <person name="Brown C.T."/>
            <person name="Hug L.A."/>
            <person name="Sharon I."/>
            <person name="Castelle C.J."/>
            <person name="Probst A.J."/>
            <person name="Thomas B.C."/>
            <person name="Singh A."/>
            <person name="Wilkins M.J."/>
            <person name="Karaoz U."/>
            <person name="Brodie E.L."/>
            <person name="Williams K.H."/>
            <person name="Hubbard S.S."/>
            <person name="Banfield J.F."/>
        </authorList>
    </citation>
    <scope>NUCLEOTIDE SEQUENCE [LARGE SCALE GENOMIC DNA]</scope>
</reference>
<dbReference type="AlphaFoldDB" id="A0A1G2LQX8"/>
<evidence type="ECO:0000259" key="8">
    <source>
        <dbReference type="Pfam" id="PF02687"/>
    </source>
</evidence>
<dbReference type="GO" id="GO:0005886">
    <property type="term" value="C:plasma membrane"/>
    <property type="evidence" value="ECO:0007669"/>
    <property type="project" value="UniProtKB-SubCell"/>
</dbReference>
<keyword evidence="2" id="KW-1003">Cell membrane</keyword>
<dbReference type="Proteomes" id="UP000177171">
    <property type="component" value="Unassembled WGS sequence"/>
</dbReference>
<dbReference type="PANTHER" id="PTHR30572:SF4">
    <property type="entry name" value="ABC TRANSPORTER PERMEASE YTRF"/>
    <property type="match status" value="1"/>
</dbReference>
<feature type="transmembrane region" description="Helical" evidence="7">
    <location>
        <begin position="284"/>
        <end position="312"/>
    </location>
</feature>
<protein>
    <recommendedName>
        <fullName evidence="12">Multidrug ABC transporter substrate-binding protein</fullName>
    </recommendedName>
</protein>
<evidence type="ECO:0000313" key="10">
    <source>
        <dbReference type="EMBL" id="OHA14038.1"/>
    </source>
</evidence>
<dbReference type="InterPro" id="IPR003838">
    <property type="entry name" value="ABC3_permease_C"/>
</dbReference>
<dbReference type="InterPro" id="IPR025857">
    <property type="entry name" value="MacB_PCD"/>
</dbReference>
<dbReference type="EMBL" id="MHQY01000014">
    <property type="protein sequence ID" value="OHA14038.1"/>
    <property type="molecule type" value="Genomic_DNA"/>
</dbReference>
<evidence type="ECO:0000256" key="6">
    <source>
        <dbReference type="ARBA" id="ARBA00038076"/>
    </source>
</evidence>
<evidence type="ECO:0000259" key="9">
    <source>
        <dbReference type="Pfam" id="PF12704"/>
    </source>
</evidence>
<dbReference type="Pfam" id="PF02687">
    <property type="entry name" value="FtsX"/>
    <property type="match status" value="1"/>
</dbReference>
<name>A0A1G2LQX8_9BACT</name>
<evidence type="ECO:0008006" key="12">
    <source>
        <dbReference type="Google" id="ProtNLM"/>
    </source>
</evidence>
<evidence type="ECO:0000313" key="11">
    <source>
        <dbReference type="Proteomes" id="UP000177171"/>
    </source>
</evidence>
<comment type="caution">
    <text evidence="10">The sequence shown here is derived from an EMBL/GenBank/DDBJ whole genome shotgun (WGS) entry which is preliminary data.</text>
</comment>
<organism evidence="10 11">
    <name type="scientific">Candidatus Sungbacteria bacterium RIFCSPLOWO2_12_FULL_41_11</name>
    <dbReference type="NCBI Taxonomy" id="1802286"/>
    <lineage>
        <taxon>Bacteria</taxon>
        <taxon>Candidatus Sungiibacteriota</taxon>
    </lineage>
</organism>
<evidence type="ECO:0000256" key="1">
    <source>
        <dbReference type="ARBA" id="ARBA00004651"/>
    </source>
</evidence>
<feature type="transmembrane region" description="Helical" evidence="7">
    <location>
        <begin position="333"/>
        <end position="366"/>
    </location>
</feature>
<evidence type="ECO:0000256" key="2">
    <source>
        <dbReference type="ARBA" id="ARBA00022475"/>
    </source>
</evidence>
<evidence type="ECO:0000256" key="3">
    <source>
        <dbReference type="ARBA" id="ARBA00022692"/>
    </source>
</evidence>
<comment type="similarity">
    <text evidence="6">Belongs to the ABC-4 integral membrane protein family.</text>
</comment>
<feature type="domain" description="ABC3 transporter permease C-terminal" evidence="8">
    <location>
        <begin position="292"/>
        <end position="408"/>
    </location>
</feature>
<comment type="subcellular location">
    <subcellularLocation>
        <location evidence="1">Cell membrane</location>
        <topology evidence="1">Multi-pass membrane protein</topology>
    </subcellularLocation>
</comment>
<keyword evidence="3 7" id="KW-0812">Transmembrane</keyword>
<keyword evidence="5 7" id="KW-0472">Membrane</keyword>
<accession>A0A1G2LQX8</accession>
<evidence type="ECO:0000256" key="4">
    <source>
        <dbReference type="ARBA" id="ARBA00022989"/>
    </source>
</evidence>
<feature type="transmembrane region" description="Helical" evidence="7">
    <location>
        <begin position="21"/>
        <end position="42"/>
    </location>
</feature>
<keyword evidence="4 7" id="KW-1133">Transmembrane helix</keyword>